<dbReference type="PANTHER" id="PTHR46470:SF2">
    <property type="entry name" value="GLYCERALDEHYDE 3-PHOSPHATE PHOSPHATASE"/>
    <property type="match status" value="1"/>
</dbReference>
<dbReference type="NCBIfam" id="TIGR01509">
    <property type="entry name" value="HAD-SF-IA-v3"/>
    <property type="match status" value="1"/>
</dbReference>
<name>A0AAE3HBC0_9EURY</name>
<dbReference type="NCBIfam" id="TIGR01549">
    <property type="entry name" value="HAD-SF-IA-v1"/>
    <property type="match status" value="1"/>
</dbReference>
<reference evidence="6 7" key="1">
    <citation type="journal article" date="2011" name="Appl. Environ. Microbiol.">
        <title>Methanogenic archaea isolated from Taiwan's Chelungpu fault.</title>
        <authorList>
            <person name="Wu S.Y."/>
            <person name="Lai M.C."/>
        </authorList>
    </citation>
    <scope>NUCLEOTIDE SEQUENCE [LARGE SCALE GENOMIC DNA]</scope>
    <source>
        <strain evidence="6 7">St545Mb</strain>
    </source>
</reference>
<dbReference type="EMBL" id="JTEO01000004">
    <property type="protein sequence ID" value="MCQ6962988.1"/>
    <property type="molecule type" value="Genomic_DNA"/>
</dbReference>
<evidence type="ECO:0000256" key="4">
    <source>
        <dbReference type="ARBA" id="ARBA00022801"/>
    </source>
</evidence>
<keyword evidence="5" id="KW-0460">Magnesium</keyword>
<comment type="caution">
    <text evidence="6">The sequence shown here is derived from an EMBL/GenBank/DDBJ whole genome shotgun (WGS) entry which is preliminary data.</text>
</comment>
<keyword evidence="7" id="KW-1185">Reference proteome</keyword>
<dbReference type="SUPFAM" id="SSF56784">
    <property type="entry name" value="HAD-like"/>
    <property type="match status" value="1"/>
</dbReference>
<keyword evidence="4 6" id="KW-0378">Hydrolase</keyword>
<dbReference type="Gene3D" id="3.40.50.1000">
    <property type="entry name" value="HAD superfamily/HAD-like"/>
    <property type="match status" value="1"/>
</dbReference>
<dbReference type="GO" id="GO:0046872">
    <property type="term" value="F:metal ion binding"/>
    <property type="evidence" value="ECO:0007669"/>
    <property type="project" value="UniProtKB-KW"/>
</dbReference>
<evidence type="ECO:0000313" key="7">
    <source>
        <dbReference type="Proteomes" id="UP001206983"/>
    </source>
</evidence>
<dbReference type="GO" id="GO:0044281">
    <property type="term" value="P:small molecule metabolic process"/>
    <property type="evidence" value="ECO:0007669"/>
    <property type="project" value="UniProtKB-ARBA"/>
</dbReference>
<dbReference type="RefSeq" id="WP_256622865.1">
    <property type="nucleotide sequence ID" value="NZ_JTEO01000004.1"/>
</dbReference>
<dbReference type="GO" id="GO:0016791">
    <property type="term" value="F:phosphatase activity"/>
    <property type="evidence" value="ECO:0007669"/>
    <property type="project" value="TreeGrafter"/>
</dbReference>
<dbReference type="PANTHER" id="PTHR46470">
    <property type="entry name" value="N-ACYLNEURAMINATE-9-PHOSPHATASE"/>
    <property type="match status" value="1"/>
</dbReference>
<comment type="cofactor">
    <cofactor evidence="1">
        <name>Mg(2+)</name>
        <dbReference type="ChEBI" id="CHEBI:18420"/>
    </cofactor>
</comment>
<protein>
    <submittedName>
        <fullName evidence="6">HAD family hydrolase</fullName>
    </submittedName>
</protein>
<accession>A0AAE3HBC0</accession>
<dbReference type="SFLD" id="SFLDG01129">
    <property type="entry name" value="C1.5:_HAD__Beta-PGM__Phosphata"/>
    <property type="match status" value="1"/>
</dbReference>
<dbReference type="AlphaFoldDB" id="A0AAE3HBC0"/>
<dbReference type="Proteomes" id="UP001206983">
    <property type="component" value="Unassembled WGS sequence"/>
</dbReference>
<dbReference type="Pfam" id="PF00702">
    <property type="entry name" value="Hydrolase"/>
    <property type="match status" value="1"/>
</dbReference>
<evidence type="ECO:0000256" key="2">
    <source>
        <dbReference type="ARBA" id="ARBA00007958"/>
    </source>
</evidence>
<evidence type="ECO:0000256" key="5">
    <source>
        <dbReference type="ARBA" id="ARBA00022842"/>
    </source>
</evidence>
<gene>
    <name evidence="6" type="ORF">PV02_07965</name>
</gene>
<dbReference type="SFLD" id="SFLDS00003">
    <property type="entry name" value="Haloacid_Dehalogenase"/>
    <property type="match status" value="1"/>
</dbReference>
<evidence type="ECO:0000256" key="3">
    <source>
        <dbReference type="ARBA" id="ARBA00022723"/>
    </source>
</evidence>
<dbReference type="InterPro" id="IPR023198">
    <property type="entry name" value="PGP-like_dom2"/>
</dbReference>
<dbReference type="InterPro" id="IPR036412">
    <property type="entry name" value="HAD-like_sf"/>
</dbReference>
<organism evidence="6 7">
    <name type="scientific">Methanolobus chelungpuianus</name>
    <dbReference type="NCBI Taxonomy" id="502115"/>
    <lineage>
        <taxon>Archaea</taxon>
        <taxon>Methanobacteriati</taxon>
        <taxon>Methanobacteriota</taxon>
        <taxon>Stenosarchaea group</taxon>
        <taxon>Methanomicrobia</taxon>
        <taxon>Methanosarcinales</taxon>
        <taxon>Methanosarcinaceae</taxon>
        <taxon>Methanolobus</taxon>
    </lineage>
</organism>
<proteinExistence type="inferred from homology"/>
<evidence type="ECO:0000256" key="1">
    <source>
        <dbReference type="ARBA" id="ARBA00001946"/>
    </source>
</evidence>
<dbReference type="InterPro" id="IPR051400">
    <property type="entry name" value="HAD-like_hydrolase"/>
</dbReference>
<dbReference type="InterPro" id="IPR006439">
    <property type="entry name" value="HAD-SF_hydro_IA"/>
</dbReference>
<comment type="similarity">
    <text evidence="2">Belongs to the HAD-like hydrolase superfamily.</text>
</comment>
<sequence length="218" mass="25553">MFESYRVKGLIFDCYHTIVDIKTDESDYYTYDTVSKWLQYQGVMIDPRRLKGEYHALAKETVEASGEEHAEIRVEEIFERICRDNSVWDIDEHKLGIETSKVFRSASLRKIGVFPESLKIIEESPSLIKCMLSNGQRVFSELELRFLGLYDLFDIIIFSSDVRYKKPNPKIYRLALEKMQLEPWEVIFIGDTPENDIIAPQEMGMQAMHIQDAWKLLP</sequence>
<dbReference type="PRINTS" id="PR00413">
    <property type="entry name" value="HADHALOGNASE"/>
</dbReference>
<dbReference type="InterPro" id="IPR023214">
    <property type="entry name" value="HAD_sf"/>
</dbReference>
<keyword evidence="3" id="KW-0479">Metal-binding</keyword>
<dbReference type="Gene3D" id="1.10.150.240">
    <property type="entry name" value="Putative phosphatase, domain 2"/>
    <property type="match status" value="1"/>
</dbReference>
<evidence type="ECO:0000313" key="6">
    <source>
        <dbReference type="EMBL" id="MCQ6962988.1"/>
    </source>
</evidence>